<sequence>MNDDIYDEMVRERGREYFLKNMVKYCVKRGNTLHGTVYGGNKYITKVDLKTKTGICTCPYQYNCKHAYALLESYKSGKYVDGDELFLNFSKLDKLEILKIFESIVEKHNLWDEFIKTDKNLLDTAKNMLELTKIEKKNVFTFTSFLRNQFLKNAGNEELILIIPEVIKYIQERKKLEEILFLIVDELFERGKTDKDILKKLIELSRKYRELWMVKDNIIDYEYFELLEY</sequence>
<reference evidence="4 7" key="3">
    <citation type="submission" date="2020-07" db="EMBL/GenBank/DDBJ databases">
        <title>Genomic Encyclopedia of Type Strains, Phase IV (KMG-V): Genome sequencing to study the core and pangenomes of soil and plant-associated prokaryotes.</title>
        <authorList>
            <person name="Whitman W."/>
        </authorList>
    </citation>
    <scope>NUCLEOTIDE SEQUENCE [LARGE SCALE GENOMIC DNA]</scope>
    <source>
        <strain evidence="4 7">C13</strain>
        <strain evidence="5 8">D1</strain>
    </source>
</reference>
<evidence type="ECO:0000313" key="4">
    <source>
        <dbReference type="EMBL" id="MBA2864584.1"/>
    </source>
</evidence>
<dbReference type="PROSITE" id="PS50966">
    <property type="entry name" value="ZF_SWIM"/>
    <property type="match status" value="1"/>
</dbReference>
<proteinExistence type="predicted"/>
<reference evidence="3" key="2">
    <citation type="submission" date="2018-02" db="EMBL/GenBank/DDBJ databases">
        <title>Complete genome sequence of the Methanococcus maripaludis type strain JJ (DSM 2067), a model for selenoprotein synthesis in Archaea.</title>
        <authorList>
            <person name="Poehlein A."/>
            <person name="Heym D."/>
            <person name="Quitzke V."/>
            <person name="Fersch J."/>
            <person name="Daniel R."/>
            <person name="Rother M."/>
        </authorList>
    </citation>
    <scope>NUCLEOTIDE SEQUENCE [LARGE SCALE GENOMIC DNA]</scope>
    <source>
        <strain evidence="3">DSM 2067</strain>
    </source>
</reference>
<keyword evidence="1" id="KW-0863">Zinc-finger</keyword>
<dbReference type="InterPro" id="IPR007527">
    <property type="entry name" value="Znf_SWIM"/>
</dbReference>
<name>A0A2L1C9X4_METMI</name>
<dbReference type="Pfam" id="PF04434">
    <property type="entry name" value="SWIM"/>
    <property type="match status" value="1"/>
</dbReference>
<dbReference type="EMBL" id="CP026606">
    <property type="protein sequence ID" value="AVB76162.1"/>
    <property type="molecule type" value="Genomic_DNA"/>
</dbReference>
<dbReference type="KEGG" id="mmad:MMJJ_07510"/>
<evidence type="ECO:0000313" key="5">
    <source>
        <dbReference type="EMBL" id="MBB6497434.1"/>
    </source>
</evidence>
<evidence type="ECO:0000313" key="6">
    <source>
        <dbReference type="Proteomes" id="UP000239462"/>
    </source>
</evidence>
<gene>
    <name evidence="4" type="ORF">HNP94_001606</name>
    <name evidence="5" type="ORF">HNP96_001477</name>
    <name evidence="3" type="ORF">MMJJ_07510</name>
</gene>
<dbReference type="EMBL" id="JACHED010000003">
    <property type="protein sequence ID" value="MBB6497434.1"/>
    <property type="molecule type" value="Genomic_DNA"/>
</dbReference>
<protein>
    <recommendedName>
        <fullName evidence="2">SWIM-type domain-containing protein</fullName>
    </recommendedName>
</protein>
<evidence type="ECO:0000313" key="7">
    <source>
        <dbReference type="Proteomes" id="UP000567099"/>
    </source>
</evidence>
<feature type="domain" description="SWIM-type" evidence="2">
    <location>
        <begin position="43"/>
        <end position="75"/>
    </location>
</feature>
<keyword evidence="1" id="KW-0479">Metal-binding</keyword>
<keyword evidence="1" id="KW-0862">Zinc</keyword>
<evidence type="ECO:0000313" key="3">
    <source>
        <dbReference type="EMBL" id="AVB76162.1"/>
    </source>
</evidence>
<dbReference type="EMBL" id="JACDUO010000002">
    <property type="protein sequence ID" value="MBA2864584.1"/>
    <property type="molecule type" value="Genomic_DNA"/>
</dbReference>
<dbReference type="Proteomes" id="UP000590564">
    <property type="component" value="Unassembled WGS sequence"/>
</dbReference>
<dbReference type="RefSeq" id="WP_104837742.1">
    <property type="nucleotide sequence ID" value="NZ_CP026606.1"/>
</dbReference>
<dbReference type="AlphaFoldDB" id="A0A2L1C9X4"/>
<dbReference type="Proteomes" id="UP000239462">
    <property type="component" value="Chromosome"/>
</dbReference>
<dbReference type="GeneID" id="36101841"/>
<organism evidence="3 6">
    <name type="scientific">Methanococcus maripaludis</name>
    <name type="common">Methanococcus deltae</name>
    <dbReference type="NCBI Taxonomy" id="39152"/>
    <lineage>
        <taxon>Archaea</taxon>
        <taxon>Methanobacteriati</taxon>
        <taxon>Methanobacteriota</taxon>
        <taxon>Methanomada group</taxon>
        <taxon>Methanococci</taxon>
        <taxon>Methanococcales</taxon>
        <taxon>Methanococcaceae</taxon>
        <taxon>Methanococcus</taxon>
    </lineage>
</organism>
<dbReference type="Proteomes" id="UP000567099">
    <property type="component" value="Unassembled WGS sequence"/>
</dbReference>
<reference evidence="6" key="1">
    <citation type="journal article" date="2018" name="Genome Announc.">
        <title>Complete Genome Sequence of the Methanococcus maripaludis Type Strain JJ (DSM 2067), a Model for Selenoprotein Synthesis in Archaea.</title>
        <authorList>
            <person name="Poehlein A."/>
            <person name="Heym D."/>
            <person name="Quitzke V."/>
            <person name="Fersch J."/>
            <person name="Daniel R."/>
            <person name="Rother M."/>
        </authorList>
    </citation>
    <scope>NUCLEOTIDE SEQUENCE [LARGE SCALE GENOMIC DNA]</scope>
    <source>
        <strain evidence="6">DSM 2067</strain>
    </source>
</reference>
<evidence type="ECO:0000256" key="1">
    <source>
        <dbReference type="PROSITE-ProRule" id="PRU00325"/>
    </source>
</evidence>
<accession>A0A2L1C9X4</accession>
<evidence type="ECO:0000259" key="2">
    <source>
        <dbReference type="PROSITE" id="PS50966"/>
    </source>
</evidence>
<evidence type="ECO:0000313" key="8">
    <source>
        <dbReference type="Proteomes" id="UP000590564"/>
    </source>
</evidence>
<dbReference type="GO" id="GO:0008270">
    <property type="term" value="F:zinc ion binding"/>
    <property type="evidence" value="ECO:0007669"/>
    <property type="project" value="UniProtKB-KW"/>
</dbReference>